<proteinExistence type="predicted"/>
<dbReference type="OrthoDB" id="1442842at2"/>
<name>A0A1I2UX51_9SPHI</name>
<sequence length="166" mass="18863">MKTIASILLIFCSSLTAVAQILPEFNEKPAYFDSKTKQLRELEKSQYNTIAKAKGLFKAEGGFMLNGISSPIKLTKQDELKFVVKLTPGMDPTSVFDLVQFEVRKDQRVFITTQAKTTSTTTSFEKIVYEVKKIKDGYYYLIVKNLDQGEYFFGAKDFMFAFAVVL</sequence>
<gene>
    <name evidence="2" type="ORF">SAMN04489864_102341</name>
</gene>
<dbReference type="EMBL" id="FOPP01000002">
    <property type="protein sequence ID" value="SFG80407.1"/>
    <property type="molecule type" value="Genomic_DNA"/>
</dbReference>
<accession>A0A1I2UX51</accession>
<evidence type="ECO:0000313" key="3">
    <source>
        <dbReference type="Proteomes" id="UP000199666"/>
    </source>
</evidence>
<evidence type="ECO:0000256" key="1">
    <source>
        <dbReference type="SAM" id="SignalP"/>
    </source>
</evidence>
<keyword evidence="3" id="KW-1185">Reference proteome</keyword>
<organism evidence="2 3">
    <name type="scientific">Pedobacter insulae</name>
    <dbReference type="NCBI Taxonomy" id="414048"/>
    <lineage>
        <taxon>Bacteria</taxon>
        <taxon>Pseudomonadati</taxon>
        <taxon>Bacteroidota</taxon>
        <taxon>Sphingobacteriia</taxon>
        <taxon>Sphingobacteriales</taxon>
        <taxon>Sphingobacteriaceae</taxon>
        <taxon>Pedobacter</taxon>
    </lineage>
</organism>
<dbReference type="Proteomes" id="UP000199666">
    <property type="component" value="Unassembled WGS sequence"/>
</dbReference>
<reference evidence="2 3" key="1">
    <citation type="submission" date="2016-10" db="EMBL/GenBank/DDBJ databases">
        <authorList>
            <person name="de Groot N.N."/>
        </authorList>
    </citation>
    <scope>NUCLEOTIDE SEQUENCE [LARGE SCALE GENOMIC DNA]</scope>
    <source>
        <strain evidence="2 3">DSM 18684</strain>
    </source>
</reference>
<dbReference type="AlphaFoldDB" id="A0A1I2UX51"/>
<keyword evidence="1" id="KW-0732">Signal</keyword>
<evidence type="ECO:0000313" key="2">
    <source>
        <dbReference type="EMBL" id="SFG80407.1"/>
    </source>
</evidence>
<dbReference type="RefSeq" id="WP_090992382.1">
    <property type="nucleotide sequence ID" value="NZ_FOPP01000002.1"/>
</dbReference>
<protein>
    <recommendedName>
        <fullName evidence="4">DUF4251 domain-containing protein</fullName>
    </recommendedName>
</protein>
<feature type="chain" id="PRO_5011435691" description="DUF4251 domain-containing protein" evidence="1">
    <location>
        <begin position="20"/>
        <end position="166"/>
    </location>
</feature>
<feature type="signal peptide" evidence="1">
    <location>
        <begin position="1"/>
        <end position="19"/>
    </location>
</feature>
<evidence type="ECO:0008006" key="4">
    <source>
        <dbReference type="Google" id="ProtNLM"/>
    </source>
</evidence>
<dbReference type="STRING" id="414048.SAMN04489864_102341"/>